<accession>A0A2P6NME6</accession>
<gene>
    <name evidence="2" type="ORF">PROFUN_07262</name>
</gene>
<dbReference type="STRING" id="1890364.A0A2P6NME6"/>
<dbReference type="InterPro" id="IPR029045">
    <property type="entry name" value="ClpP/crotonase-like_dom_sf"/>
</dbReference>
<dbReference type="Gene3D" id="1.10.12.10">
    <property type="entry name" value="Lyase 2-enoyl-coa Hydratase, Chain A, domain 2"/>
    <property type="match status" value="1"/>
</dbReference>
<dbReference type="CDD" id="cd06558">
    <property type="entry name" value="crotonase-like"/>
    <property type="match status" value="1"/>
</dbReference>
<dbReference type="Proteomes" id="UP000241769">
    <property type="component" value="Unassembled WGS sequence"/>
</dbReference>
<comment type="caution">
    <text evidence="2">The sequence shown here is derived from an EMBL/GenBank/DDBJ whole genome shotgun (WGS) entry which is preliminary data.</text>
</comment>
<dbReference type="InterPro" id="IPR001753">
    <property type="entry name" value="Enoyl-CoA_hydra/iso"/>
</dbReference>
<keyword evidence="3" id="KW-1185">Reference proteome</keyword>
<comment type="similarity">
    <text evidence="1">Belongs to the enoyl-CoA hydratase/isomerase family.</text>
</comment>
<evidence type="ECO:0008006" key="4">
    <source>
        <dbReference type="Google" id="ProtNLM"/>
    </source>
</evidence>
<dbReference type="InterPro" id="IPR014748">
    <property type="entry name" value="Enoyl-CoA_hydra_C"/>
</dbReference>
<reference evidence="2 3" key="1">
    <citation type="journal article" date="2018" name="Genome Biol. Evol.">
        <title>Multiple Roots of Fruiting Body Formation in Amoebozoa.</title>
        <authorList>
            <person name="Hillmann F."/>
            <person name="Forbes G."/>
            <person name="Novohradska S."/>
            <person name="Ferling I."/>
            <person name="Riege K."/>
            <person name="Groth M."/>
            <person name="Westermann M."/>
            <person name="Marz M."/>
            <person name="Spaller T."/>
            <person name="Winckler T."/>
            <person name="Schaap P."/>
            <person name="Glockner G."/>
        </authorList>
    </citation>
    <scope>NUCLEOTIDE SEQUENCE [LARGE SCALE GENOMIC DNA]</scope>
    <source>
        <strain evidence="2 3">Jena</strain>
    </source>
</reference>
<evidence type="ECO:0000313" key="2">
    <source>
        <dbReference type="EMBL" id="PRP85078.1"/>
    </source>
</evidence>
<protein>
    <recommendedName>
        <fullName evidence="4">Enoyl-CoA hydratase</fullName>
    </recommendedName>
</protein>
<evidence type="ECO:0000313" key="3">
    <source>
        <dbReference type="Proteomes" id="UP000241769"/>
    </source>
</evidence>
<dbReference type="AlphaFoldDB" id="A0A2P6NME6"/>
<dbReference type="PANTHER" id="PTHR42964">
    <property type="entry name" value="ENOYL-COA HYDRATASE"/>
    <property type="match status" value="1"/>
</dbReference>
<dbReference type="PANTHER" id="PTHR42964:SF1">
    <property type="entry name" value="POLYKETIDE BIOSYNTHESIS ENOYL-COA HYDRATASE PKSH-RELATED"/>
    <property type="match status" value="1"/>
</dbReference>
<dbReference type="InParanoid" id="A0A2P6NME6"/>
<dbReference type="Gene3D" id="3.90.226.10">
    <property type="entry name" value="2-enoyl-CoA Hydratase, Chain A, domain 1"/>
    <property type="match status" value="1"/>
</dbReference>
<name>A0A2P6NME6_9EUKA</name>
<sequence length="341" mass="37628">MKARATIFSSLNSTTFSVTRVKRSVPLRQFRRPVCSPASQLSPCLSVLSRETRFIHPTLNAPLRRDMSSSTHSDPTSPPTFEFLRLESDEKNKHLVRVVIERTAVHNAFNEQLIAELTSAFRHISSKDYRCCVITGAGSSFSAGADLNWMKRMASMSQEENKRDSLQLFDMIYAIKRCPFPVIARINGAALGGGSGIVAACDIGYSIETATFGFTEVKIGLIPAVISPFVMEKIGRGNCSHYFLTGRRFGASEAKSIGLIQESYKTPEELDAQVERVTAEICSNGPQATRLCKDLISKVCDMSIDDPETKEYVARQIASARASPEGKIGLSAFLEKKKPDW</sequence>
<dbReference type="EMBL" id="MDYQ01000051">
    <property type="protein sequence ID" value="PRP85078.1"/>
    <property type="molecule type" value="Genomic_DNA"/>
</dbReference>
<organism evidence="2 3">
    <name type="scientific">Planoprotostelium fungivorum</name>
    <dbReference type="NCBI Taxonomy" id="1890364"/>
    <lineage>
        <taxon>Eukaryota</taxon>
        <taxon>Amoebozoa</taxon>
        <taxon>Evosea</taxon>
        <taxon>Variosea</taxon>
        <taxon>Cavosteliida</taxon>
        <taxon>Cavosteliaceae</taxon>
        <taxon>Planoprotostelium</taxon>
    </lineage>
</organism>
<dbReference type="OrthoDB" id="2018133at2759"/>
<dbReference type="InterPro" id="IPR051683">
    <property type="entry name" value="Enoyl-CoA_Hydratase/Isomerase"/>
</dbReference>
<dbReference type="Pfam" id="PF00378">
    <property type="entry name" value="ECH_1"/>
    <property type="match status" value="1"/>
</dbReference>
<evidence type="ECO:0000256" key="1">
    <source>
        <dbReference type="ARBA" id="ARBA00005254"/>
    </source>
</evidence>
<proteinExistence type="inferred from homology"/>
<dbReference type="SUPFAM" id="SSF52096">
    <property type="entry name" value="ClpP/crotonase"/>
    <property type="match status" value="1"/>
</dbReference>